<evidence type="ECO:0000256" key="7">
    <source>
        <dbReference type="ARBA" id="ARBA00023040"/>
    </source>
</evidence>
<evidence type="ECO:0000313" key="15">
    <source>
        <dbReference type="EMBL" id="EGC34443.1"/>
    </source>
</evidence>
<feature type="transmembrane region" description="Helical" evidence="13">
    <location>
        <begin position="475"/>
        <end position="496"/>
    </location>
</feature>
<dbReference type="OrthoDB" id="17301at2759"/>
<evidence type="ECO:0000256" key="6">
    <source>
        <dbReference type="ARBA" id="ARBA00022989"/>
    </source>
</evidence>
<gene>
    <name evidence="15" type="ORF">DICPUDRAFT_34997</name>
</gene>
<dbReference type="CDD" id="cd15047">
    <property type="entry name" value="7tmC_GABA-B-like"/>
    <property type="match status" value="1"/>
</dbReference>
<feature type="region of interest" description="Disordered" evidence="12">
    <location>
        <begin position="633"/>
        <end position="730"/>
    </location>
</feature>
<evidence type="ECO:0000256" key="10">
    <source>
        <dbReference type="ARBA" id="ARBA00023180"/>
    </source>
</evidence>
<keyword evidence="10" id="KW-0325">Glycoprotein</keyword>
<dbReference type="FunCoup" id="F0ZNP2">
    <property type="interactions" value="6"/>
</dbReference>
<evidence type="ECO:0000256" key="2">
    <source>
        <dbReference type="ARBA" id="ARBA00005414"/>
    </source>
</evidence>
<evidence type="ECO:0000256" key="13">
    <source>
        <dbReference type="SAM" id="Phobius"/>
    </source>
</evidence>
<dbReference type="eggNOG" id="KOG1055">
    <property type="taxonomic scope" value="Eukaryota"/>
</dbReference>
<reference evidence="16" key="1">
    <citation type="journal article" date="2011" name="Genome Biol.">
        <title>Comparative genomics of the social amoebae Dictyostelium discoideum and Dictyostelium purpureum.</title>
        <authorList>
            <consortium name="US DOE Joint Genome Institute (JGI-PGF)"/>
            <person name="Sucgang R."/>
            <person name="Kuo A."/>
            <person name="Tian X."/>
            <person name="Salerno W."/>
            <person name="Parikh A."/>
            <person name="Feasley C.L."/>
            <person name="Dalin E."/>
            <person name="Tu H."/>
            <person name="Huang E."/>
            <person name="Barry K."/>
            <person name="Lindquist E."/>
            <person name="Shapiro H."/>
            <person name="Bruce D."/>
            <person name="Schmutz J."/>
            <person name="Salamov A."/>
            <person name="Fey P."/>
            <person name="Gaudet P."/>
            <person name="Anjard C."/>
            <person name="Babu M.M."/>
            <person name="Basu S."/>
            <person name="Bushmanova Y."/>
            <person name="van der Wel H."/>
            <person name="Katoh-Kurasawa M."/>
            <person name="Dinh C."/>
            <person name="Coutinho P.M."/>
            <person name="Saito T."/>
            <person name="Elias M."/>
            <person name="Schaap P."/>
            <person name="Kay R.R."/>
            <person name="Henrissat B."/>
            <person name="Eichinger L."/>
            <person name="Rivero F."/>
            <person name="Putnam N.H."/>
            <person name="West C.M."/>
            <person name="Loomis W.F."/>
            <person name="Chisholm R.L."/>
            <person name="Shaulsky G."/>
            <person name="Strassmann J.E."/>
            <person name="Queller D.C."/>
            <person name="Kuspa A."/>
            <person name="Grigoriev I.V."/>
        </authorList>
    </citation>
    <scope>NUCLEOTIDE SEQUENCE [LARGE SCALE GENOMIC DNA]</scope>
    <source>
        <strain evidence="16">QSDP1</strain>
    </source>
</reference>
<dbReference type="KEGG" id="dpp:DICPUDRAFT_34997"/>
<evidence type="ECO:0000256" key="9">
    <source>
        <dbReference type="ARBA" id="ARBA00023170"/>
    </source>
</evidence>
<evidence type="ECO:0000256" key="8">
    <source>
        <dbReference type="ARBA" id="ARBA00023136"/>
    </source>
</evidence>
<dbReference type="Proteomes" id="UP000001064">
    <property type="component" value="Unassembled WGS sequence"/>
</dbReference>
<keyword evidence="5" id="KW-0732">Signal</keyword>
<keyword evidence="9" id="KW-0675">Receptor</keyword>
<evidence type="ECO:0000256" key="5">
    <source>
        <dbReference type="ARBA" id="ARBA00022729"/>
    </source>
</evidence>
<evidence type="ECO:0000313" key="16">
    <source>
        <dbReference type="Proteomes" id="UP000001064"/>
    </source>
</evidence>
<feature type="transmembrane region" description="Helical" evidence="13">
    <location>
        <begin position="368"/>
        <end position="391"/>
    </location>
</feature>
<feature type="domain" description="G-protein coupled receptors family 3 profile" evidence="14">
    <location>
        <begin position="391"/>
        <end position="619"/>
    </location>
</feature>
<keyword evidence="7" id="KW-0297">G-protein coupled receptor</keyword>
<dbReference type="InParanoid" id="F0ZNP2"/>
<evidence type="ECO:0000256" key="1">
    <source>
        <dbReference type="ARBA" id="ARBA00004141"/>
    </source>
</evidence>
<keyword evidence="4 13" id="KW-0812">Transmembrane</keyword>
<name>F0ZNP2_DICPU</name>
<feature type="compositionally biased region" description="Polar residues" evidence="12">
    <location>
        <begin position="719"/>
        <end position="730"/>
    </location>
</feature>
<comment type="similarity">
    <text evidence="2">In the C-terminal section; belongs to the G-protein coupled receptor 3 family. GABA-B receptor subfamily.</text>
</comment>
<dbReference type="OMA" id="QITYNYA"/>
<dbReference type="Gene3D" id="3.40.50.2300">
    <property type="match status" value="2"/>
</dbReference>
<feature type="transmembrane region" description="Helical" evidence="13">
    <location>
        <begin position="568"/>
        <end position="586"/>
    </location>
</feature>
<evidence type="ECO:0000256" key="11">
    <source>
        <dbReference type="ARBA" id="ARBA00023224"/>
    </source>
</evidence>
<keyword evidence="8 13" id="KW-0472">Membrane</keyword>
<feature type="compositionally biased region" description="Acidic residues" evidence="12">
    <location>
        <begin position="696"/>
        <end position="718"/>
    </location>
</feature>
<proteinExistence type="inferred from homology"/>
<dbReference type="AlphaFoldDB" id="F0ZNP2"/>
<organism evidence="15 16">
    <name type="scientific">Dictyostelium purpureum</name>
    <name type="common">Slime mold</name>
    <dbReference type="NCBI Taxonomy" id="5786"/>
    <lineage>
        <taxon>Eukaryota</taxon>
        <taxon>Amoebozoa</taxon>
        <taxon>Evosea</taxon>
        <taxon>Eumycetozoa</taxon>
        <taxon>Dictyostelia</taxon>
        <taxon>Dictyosteliales</taxon>
        <taxon>Dictyosteliaceae</taxon>
        <taxon>Dictyostelium</taxon>
    </lineage>
</organism>
<dbReference type="PROSITE" id="PS50259">
    <property type="entry name" value="G_PROTEIN_RECEP_F3_4"/>
    <property type="match status" value="1"/>
</dbReference>
<dbReference type="GO" id="GO:0007186">
    <property type="term" value="P:G protein-coupled receptor signaling pathway"/>
    <property type="evidence" value="ECO:0000318"/>
    <property type="project" value="GO_Central"/>
</dbReference>
<feature type="transmembrane region" description="Helical" evidence="13">
    <location>
        <begin position="527"/>
        <end position="548"/>
    </location>
</feature>
<feature type="transmembrane region" description="Helical" evidence="13">
    <location>
        <begin position="435"/>
        <end position="454"/>
    </location>
</feature>
<dbReference type="GO" id="GO:0004930">
    <property type="term" value="F:G protein-coupled receptor activity"/>
    <property type="evidence" value="ECO:0000318"/>
    <property type="project" value="GO_Central"/>
</dbReference>
<dbReference type="Pfam" id="PF00003">
    <property type="entry name" value="7tm_3"/>
    <property type="match status" value="1"/>
</dbReference>
<dbReference type="InterPro" id="IPR051530">
    <property type="entry name" value="mGluR/GABA-B-like"/>
</dbReference>
<comment type="subcellular location">
    <subcellularLocation>
        <location evidence="1">Membrane</location>
        <topology evidence="1">Multi-pass membrane protein</topology>
    </subcellularLocation>
</comment>
<dbReference type="PANTHER" id="PTHR46924">
    <property type="entry name" value="METABOTROPIC GLUTAMATE RECEPTOR-LIKE PROTEIN C-RELATED-RELATED"/>
    <property type="match status" value="1"/>
</dbReference>
<keyword evidence="11" id="KW-0807">Transducer</keyword>
<dbReference type="Pfam" id="PF02608">
    <property type="entry name" value="Bmp"/>
    <property type="match status" value="1"/>
</dbReference>
<dbReference type="InterPro" id="IPR003760">
    <property type="entry name" value="PnrA-like"/>
</dbReference>
<dbReference type="EMBL" id="GL871097">
    <property type="protein sequence ID" value="EGC34443.1"/>
    <property type="molecule type" value="Genomic_DNA"/>
</dbReference>
<dbReference type="VEuPathDB" id="AmoebaDB:DICPUDRAFT_34997"/>
<accession>F0ZNP2</accession>
<feature type="transmembrane region" description="Helical" evidence="13">
    <location>
        <begin position="403"/>
        <end position="423"/>
    </location>
</feature>
<dbReference type="PANTHER" id="PTHR46924:SF3">
    <property type="entry name" value="METABOTROPIC GLUTAMATE RECEPTOR-LIKE PROTEIN C-RELATED"/>
    <property type="match status" value="1"/>
</dbReference>
<dbReference type="PRINTS" id="PR01176">
    <property type="entry name" value="GABABRECEPTR"/>
</dbReference>
<evidence type="ECO:0000256" key="3">
    <source>
        <dbReference type="ARBA" id="ARBA00010620"/>
    </source>
</evidence>
<evidence type="ECO:0000256" key="12">
    <source>
        <dbReference type="SAM" id="MobiDB-lite"/>
    </source>
</evidence>
<keyword evidence="16" id="KW-1185">Reference proteome</keyword>
<dbReference type="InterPro" id="IPR017978">
    <property type="entry name" value="GPCR_3_C"/>
</dbReference>
<keyword evidence="6 13" id="KW-1133">Transmembrane helix</keyword>
<protein>
    <recommendedName>
        <fullName evidence="14">G-protein coupled receptors family 3 profile domain-containing protein</fullName>
    </recommendedName>
</protein>
<sequence>MTRPFRIVVLATGPASDLGFNNMINQGRIGVSKALNIEASEYYVVTGEEVDPLLRDWVRDRTVDFVICSSVEHSTPCLNLAKEFLNTSHTYFLVRGSGAVTNNTIQITYNYASSNYISGYLAGLESKTKKIGFLSPGAAANNNDSFVYAFWVGAKHAEPNIEFYYYNIGSYLSPDATVRATESLINDYKCDVLADTLDDFSLGNTVIDAGLKAMGTNGFPQRTVHGENVLYSYAYNWTKYYLPITKNIMYNLDPINAGNQIPNAKWYADFNSNPDQNFFDLDFSVSISNDTKKAVLTEVKNLTDHQRKDHYYYCNTYLANYSLPYNKTTGCISTAAFFYINAPLEGMTYLGLYNISIDEVKPSHSVQYSISIVSGILMLIVLLMMLGIGIYKDNPSIRSASPIFLNFILFGGLIIYLGGIIWVSPVSTHQCNARFWLVTLGFTTLIASLVVKNVRIWLIFDNPELKAIKITNYQLFPYVGAFLLVNVLLMGILTGVGDLRMVEETGIDGIGKYEFMKVCKMNSQGAATLYTILGYFAALLLVGVFVSWKIRIVDIEEFNESRAIANTLYAISFCLFVIVPLMVAPQEKQSETIILCVAGLFITTAALAILFVPKFYRVFKYGVQGTNDMFKSKKPSNVATARAESASKNSQSSGTRTNRRGNMIDDFSDDSESSVAPPPASVPATGVTGATILAEFTDDSVSDIDDNETEPIENDNEDSPPSSAPTTENN</sequence>
<dbReference type="GO" id="GO:0005886">
    <property type="term" value="C:plasma membrane"/>
    <property type="evidence" value="ECO:0000318"/>
    <property type="project" value="GO_Central"/>
</dbReference>
<feature type="compositionally biased region" description="Polar residues" evidence="12">
    <location>
        <begin position="646"/>
        <end position="656"/>
    </location>
</feature>
<evidence type="ECO:0000259" key="14">
    <source>
        <dbReference type="PROSITE" id="PS50259"/>
    </source>
</evidence>
<comment type="similarity">
    <text evidence="3">In the N-terminal section; belongs to the BMP lipoprotein family.</text>
</comment>
<feature type="transmembrane region" description="Helical" evidence="13">
    <location>
        <begin position="592"/>
        <end position="612"/>
    </location>
</feature>
<dbReference type="GeneID" id="10499875"/>
<dbReference type="RefSeq" id="XP_003289028.1">
    <property type="nucleotide sequence ID" value="XM_003288980.1"/>
</dbReference>
<evidence type="ECO:0000256" key="4">
    <source>
        <dbReference type="ARBA" id="ARBA00022692"/>
    </source>
</evidence>